<dbReference type="InterPro" id="IPR012338">
    <property type="entry name" value="Beta-lactam/transpept-like"/>
</dbReference>
<dbReference type="AlphaFoldDB" id="A0A4R2JJE9"/>
<dbReference type="InterPro" id="IPR001466">
    <property type="entry name" value="Beta-lactam-related"/>
</dbReference>
<evidence type="ECO:0000313" key="2">
    <source>
        <dbReference type="EMBL" id="TCO54295.1"/>
    </source>
</evidence>
<dbReference type="PANTHER" id="PTHR43283">
    <property type="entry name" value="BETA-LACTAMASE-RELATED"/>
    <property type="match status" value="1"/>
</dbReference>
<dbReference type="Pfam" id="PF00144">
    <property type="entry name" value="Beta-lactamase"/>
    <property type="match status" value="1"/>
</dbReference>
<dbReference type="EMBL" id="SLWS01000009">
    <property type="protein sequence ID" value="TCO54295.1"/>
    <property type="molecule type" value="Genomic_DNA"/>
</dbReference>
<gene>
    <name evidence="2" type="ORF">EV192_109276</name>
</gene>
<reference evidence="2 3" key="1">
    <citation type="submission" date="2019-03" db="EMBL/GenBank/DDBJ databases">
        <title>Genomic Encyclopedia of Type Strains, Phase IV (KMG-IV): sequencing the most valuable type-strain genomes for metagenomic binning, comparative biology and taxonomic classification.</title>
        <authorList>
            <person name="Goeker M."/>
        </authorList>
    </citation>
    <scope>NUCLEOTIDE SEQUENCE [LARGE SCALE GENOMIC DNA]</scope>
    <source>
        <strain evidence="2 3">DSM 45934</strain>
    </source>
</reference>
<comment type="caution">
    <text evidence="2">The sequence shown here is derived from an EMBL/GenBank/DDBJ whole genome shotgun (WGS) entry which is preliminary data.</text>
</comment>
<dbReference type="Proteomes" id="UP000295680">
    <property type="component" value="Unassembled WGS sequence"/>
</dbReference>
<keyword evidence="3" id="KW-1185">Reference proteome</keyword>
<feature type="domain" description="Beta-lactamase-related" evidence="1">
    <location>
        <begin position="34"/>
        <end position="328"/>
    </location>
</feature>
<protein>
    <submittedName>
        <fullName evidence="2">CubicO group peptidase (Beta-lactamase class C family)</fullName>
    </submittedName>
</protein>
<dbReference type="RefSeq" id="WP_132123270.1">
    <property type="nucleotide sequence ID" value="NZ_SLWS01000009.1"/>
</dbReference>
<evidence type="ECO:0000313" key="3">
    <source>
        <dbReference type="Proteomes" id="UP000295680"/>
    </source>
</evidence>
<proteinExistence type="predicted"/>
<dbReference type="InterPro" id="IPR050789">
    <property type="entry name" value="Diverse_Enzym_Activities"/>
</dbReference>
<evidence type="ECO:0000259" key="1">
    <source>
        <dbReference type="Pfam" id="PF00144"/>
    </source>
</evidence>
<organism evidence="2 3">
    <name type="scientific">Actinocrispum wychmicini</name>
    <dbReference type="NCBI Taxonomy" id="1213861"/>
    <lineage>
        <taxon>Bacteria</taxon>
        <taxon>Bacillati</taxon>
        <taxon>Actinomycetota</taxon>
        <taxon>Actinomycetes</taxon>
        <taxon>Pseudonocardiales</taxon>
        <taxon>Pseudonocardiaceae</taxon>
        <taxon>Actinocrispum</taxon>
    </lineage>
</organism>
<dbReference type="Gene3D" id="3.40.710.10">
    <property type="entry name" value="DD-peptidase/beta-lactamase superfamily"/>
    <property type="match status" value="1"/>
</dbReference>
<sequence length="341" mass="36695">MSTSRRTVLTAMGAVPVLASVRPAKDLDLGQDFSGTVLIARHDRPLLVRAAGKANGSLPNRPDTKFVLASMTKMITGVAVGQLAQDGRIAFPGKLSTYLDGFPPDVTVHQLLTHTSGVGRPALGSGPPPTWTSIDETVRGTLEIIRTTPPRFTPGTRYEYSNDAFWLLGAIVSQVTGLSYYDYVRRNILTPAGMTRSDFLTRPQVLAAVDVAHPYWTQPDGTVTDFTTSPYFAFIGGPDNGLYSTAEDILRFTVALRGGKLLSRPFTDIVTGGKVPVSATEFAGYGFRDLLVDGQRVFGHPGGGPGQATNLDVGTDWAAVVLSNHDTRLDPIVNQIRQMFT</sequence>
<name>A0A4R2JJE9_9PSEU</name>
<accession>A0A4R2JJE9</accession>
<dbReference type="OrthoDB" id="3863176at2"/>
<dbReference type="SUPFAM" id="SSF56601">
    <property type="entry name" value="beta-lactamase/transpeptidase-like"/>
    <property type="match status" value="1"/>
</dbReference>